<name>A0A3B0RWW7_9ZZZZ</name>
<dbReference type="EMBL" id="UOEH01000210">
    <property type="protein sequence ID" value="VAV96817.1"/>
    <property type="molecule type" value="Genomic_DNA"/>
</dbReference>
<reference evidence="1" key="1">
    <citation type="submission" date="2018-06" db="EMBL/GenBank/DDBJ databases">
        <authorList>
            <person name="Zhirakovskaya E."/>
        </authorList>
    </citation>
    <scope>NUCLEOTIDE SEQUENCE</scope>
</reference>
<dbReference type="InterPro" id="IPR025506">
    <property type="entry name" value="Abi_alpha"/>
</dbReference>
<gene>
    <name evidence="1" type="ORF">MNBD_ALPHA05-594</name>
</gene>
<evidence type="ECO:0000313" key="1">
    <source>
        <dbReference type="EMBL" id="VAV96817.1"/>
    </source>
</evidence>
<organism evidence="1">
    <name type="scientific">hydrothermal vent metagenome</name>
    <dbReference type="NCBI Taxonomy" id="652676"/>
    <lineage>
        <taxon>unclassified sequences</taxon>
        <taxon>metagenomes</taxon>
        <taxon>ecological metagenomes</taxon>
    </lineage>
</organism>
<dbReference type="Pfam" id="PF14337">
    <property type="entry name" value="Abi_alpha"/>
    <property type="match status" value="1"/>
</dbReference>
<protein>
    <submittedName>
        <fullName evidence="1">Uncharacterized protein</fullName>
    </submittedName>
</protein>
<sequence length="140" mass="15423">MELPANLNVNIKVGENTTQQLVEILENILAPGAEVLGAISDHIRIYRTNTVIKAFKKTAKLAEDANVKLVAPPVKFLVPYIEACSLENDDDELGDLWAELLFSAATDFDDYHRSFVGVLSELTPTSARLLKLTLGKRQKG</sequence>
<accession>A0A3B0RWW7</accession>
<dbReference type="AlphaFoldDB" id="A0A3B0RWW7"/>
<feature type="non-terminal residue" evidence="1">
    <location>
        <position position="140"/>
    </location>
</feature>
<proteinExistence type="predicted"/>